<dbReference type="CDD" id="cd12797">
    <property type="entry name" value="M23_peptidase"/>
    <property type="match status" value="1"/>
</dbReference>
<dbReference type="Pfam" id="PF00202">
    <property type="entry name" value="Aminotran_3"/>
    <property type="match status" value="1"/>
</dbReference>
<dbReference type="HOGENOM" id="CLU_010757_1_0_11"/>
<name>D3F5K4_CONWI</name>
<dbReference type="CDD" id="cd00610">
    <property type="entry name" value="OAT_like"/>
    <property type="match status" value="1"/>
</dbReference>
<comment type="similarity">
    <text evidence="1">Belongs to the class-III pyridoxal-phosphate-dependent aminotransferase family.</text>
</comment>
<dbReference type="AlphaFoldDB" id="D3F5K4"/>
<proteinExistence type="inferred from homology"/>
<dbReference type="GO" id="GO:0030170">
    <property type="term" value="F:pyridoxal phosphate binding"/>
    <property type="evidence" value="ECO:0007669"/>
    <property type="project" value="InterPro"/>
</dbReference>
<reference evidence="5 6" key="1">
    <citation type="journal article" date="2010" name="Stand. Genomic Sci.">
        <title>Complete genome sequence of Conexibacter woesei type strain (ID131577).</title>
        <authorList>
            <person name="Pukall R."/>
            <person name="Lapidus A."/>
            <person name="Glavina Del Rio T."/>
            <person name="Copeland A."/>
            <person name="Tice H."/>
            <person name="Cheng J.-F."/>
            <person name="Lucas S."/>
            <person name="Chen F."/>
            <person name="Nolan M."/>
            <person name="Bruce D."/>
            <person name="Goodwin L."/>
            <person name="Pitluck S."/>
            <person name="Mavromatis K."/>
            <person name="Ivanova N."/>
            <person name="Ovchinnikova G."/>
            <person name="Pati A."/>
            <person name="Chen A."/>
            <person name="Palaniappan K."/>
            <person name="Land M."/>
            <person name="Hauser L."/>
            <person name="Chang Y.-J."/>
            <person name="Jeffries C.D."/>
            <person name="Chain P."/>
            <person name="Meincke L."/>
            <person name="Sims D."/>
            <person name="Brettin T."/>
            <person name="Detter J.C."/>
            <person name="Rohde M."/>
            <person name="Goeker M."/>
            <person name="Bristow J."/>
            <person name="Eisen J.A."/>
            <person name="Markowitz V."/>
            <person name="Kyrpides N.C."/>
            <person name="Klenk H.-P."/>
            <person name="Hugenholtz P."/>
        </authorList>
    </citation>
    <scope>NUCLEOTIDE SEQUENCE [LARGE SCALE GENOMIC DNA]</scope>
    <source>
        <strain evidence="6">DSM 14684 / CIP 108061 / JCM 11494 / NBRC 100937 / ID131577</strain>
    </source>
</reference>
<keyword evidence="5" id="KW-0808">Transferase</keyword>
<gene>
    <name evidence="5" type="ordered locus">Cwoe_2246</name>
</gene>
<evidence type="ECO:0000259" key="3">
    <source>
        <dbReference type="Pfam" id="PF01551"/>
    </source>
</evidence>
<dbReference type="PANTHER" id="PTHR45688">
    <property type="match status" value="1"/>
</dbReference>
<dbReference type="SUPFAM" id="SSF51261">
    <property type="entry name" value="Duplicated hybrid motif"/>
    <property type="match status" value="1"/>
</dbReference>
<sequence>MTTSHAVAVDAGQAQEIAERLYGLRATASPLPGEQDLNFRLRTDDGTSYILKLHHPSADAQELDLQDQALLHVAAAPGAPPAPRVLSTADGRTSATVAASDGERVARLLSWVPGRPWADVARDREARWDDVGRHVADVDRALRDFRHPAMDRELLWNLTSAPVVAQFAALVDAEKRPAVERVFERYERFVAPRLDALPHQVVHNDANELNILVDDGGAVSGLIDFGDVVWSARVCGLAVAGAYAMQGHRDAVATVVPLVRGYDRVTPLGVGELEVLFDLMRTRMAMSICMSAWQHSRDPSNDYLLVSQQGMWGALRRLTDYDAELAHFRFRDACGYEPNPAARRIRQHVESGAARLRPLVRAGVESAVLAPPDQLGSVPGAALAIGRYGDQRDHEGSVGSQLGVELFLAVGEPVFAPLDGVVAESAVDALPLSVGGIVLLEHRTADGTPFWTRYRQLDRASAARWAAGDAVRAGERLGAVGSTEENGGRPPHVHVQLLTGLGGEGITVPAVAPPDELDLWRSVSPDPNLLLGRRGGVSARVARPRAELLRRRGSNLSRALSLAYDEPLQLVHGKGAHLYDQHGRAWLDLVNNVCHVGHCHPRVVAAGQRQMAQLNTNTRYLHDTVVDYALRLAATLPDPLRVLFFVNSGSEANDLALRLAQAHTGRRDVLVLDHAYHGHLGSQIALSPYKFDGRGGEGRAPHTHVCELPDPYRGRLRDKAATGAAYARDVEARVAELAAAGTGPAAFFAESLQSCGGQIVYPDGYLRAAFDAVRAAGGVCVADEVQVGFGRVGRTFWGFELHGVVPDVVTMGKPMGNGHPIAAVATTPEVAASFANGMEYFNTYGGNPVSAEIGLAVLDVLRDERLQARAGDVGGRLLSGLRELAARHPLVGDVRGEGLFLGVELVADRDARTPATAQARAVKEAVKAHGVLLSTDGPDDNVLKIKPPLAIGHDDCDFFLEALDAALAVVAATHWSDR</sequence>
<keyword evidence="5" id="KW-0032">Aminotransferase</keyword>
<evidence type="ECO:0000313" key="6">
    <source>
        <dbReference type="Proteomes" id="UP000008229"/>
    </source>
</evidence>
<dbReference type="InterPro" id="IPR016047">
    <property type="entry name" value="M23ase_b-sheet_dom"/>
</dbReference>
<evidence type="ECO:0000256" key="2">
    <source>
        <dbReference type="ARBA" id="ARBA00022898"/>
    </source>
</evidence>
<keyword evidence="2" id="KW-0663">Pyridoxal phosphate</keyword>
<dbReference type="NCBIfam" id="NF004799">
    <property type="entry name" value="PRK06148.1"/>
    <property type="match status" value="1"/>
</dbReference>
<dbReference type="PROSITE" id="PS00600">
    <property type="entry name" value="AA_TRANSFER_CLASS_3"/>
    <property type="match status" value="1"/>
</dbReference>
<dbReference type="InterPro" id="IPR015424">
    <property type="entry name" value="PyrdxlP-dep_Trfase"/>
</dbReference>
<dbReference type="Gene3D" id="3.40.640.10">
    <property type="entry name" value="Type I PLP-dependent aspartate aminotransferase-like (Major domain)"/>
    <property type="match status" value="1"/>
</dbReference>
<dbReference type="STRING" id="469383.Cwoe_2246"/>
<dbReference type="Pfam" id="PF01636">
    <property type="entry name" value="APH"/>
    <property type="match status" value="1"/>
</dbReference>
<evidence type="ECO:0000313" key="5">
    <source>
        <dbReference type="EMBL" id="ADB50671.1"/>
    </source>
</evidence>
<dbReference type="eggNOG" id="COG0739">
    <property type="taxonomic scope" value="Bacteria"/>
</dbReference>
<keyword evidence="6" id="KW-1185">Reference proteome</keyword>
<dbReference type="OrthoDB" id="4510254at2"/>
<dbReference type="InterPro" id="IPR005814">
    <property type="entry name" value="Aminotrans_3"/>
</dbReference>
<dbReference type="KEGG" id="cwo:Cwoe_2246"/>
<dbReference type="InterPro" id="IPR015422">
    <property type="entry name" value="PyrdxlP-dep_Trfase_small"/>
</dbReference>
<feature type="domain" description="M23ase beta-sheet core" evidence="3">
    <location>
        <begin position="402"/>
        <end position="497"/>
    </location>
</feature>
<dbReference type="Gene3D" id="2.70.70.10">
    <property type="entry name" value="Glucose Permease (Domain IIA)"/>
    <property type="match status" value="1"/>
</dbReference>
<dbReference type="InterPro" id="IPR015421">
    <property type="entry name" value="PyrdxlP-dep_Trfase_major"/>
</dbReference>
<dbReference type="eggNOG" id="COG0160">
    <property type="taxonomic scope" value="Bacteria"/>
</dbReference>
<accession>D3F5K4</accession>
<organism evidence="5 6">
    <name type="scientific">Conexibacter woesei (strain DSM 14684 / CCUG 47730 / CIP 108061 / JCM 11494 / NBRC 100937 / ID131577)</name>
    <dbReference type="NCBI Taxonomy" id="469383"/>
    <lineage>
        <taxon>Bacteria</taxon>
        <taxon>Bacillati</taxon>
        <taxon>Actinomycetota</taxon>
        <taxon>Thermoleophilia</taxon>
        <taxon>Solirubrobacterales</taxon>
        <taxon>Conexibacteraceae</taxon>
        <taxon>Conexibacter</taxon>
    </lineage>
</organism>
<dbReference type="eggNOG" id="COG2334">
    <property type="taxonomic scope" value="Bacteria"/>
</dbReference>
<evidence type="ECO:0000259" key="4">
    <source>
        <dbReference type="Pfam" id="PF01636"/>
    </source>
</evidence>
<dbReference type="RefSeq" id="WP_012933722.1">
    <property type="nucleotide sequence ID" value="NC_013739.1"/>
</dbReference>
<evidence type="ECO:0000256" key="1">
    <source>
        <dbReference type="ARBA" id="ARBA00008954"/>
    </source>
</evidence>
<reference evidence="6" key="2">
    <citation type="submission" date="2010-01" db="EMBL/GenBank/DDBJ databases">
        <title>The complete genome of Conexibacter woesei DSM 14684.</title>
        <authorList>
            <consortium name="US DOE Joint Genome Institute (JGI-PGF)"/>
            <person name="Lucas S."/>
            <person name="Copeland A."/>
            <person name="Lapidus A."/>
            <person name="Glavina del Rio T."/>
            <person name="Dalin E."/>
            <person name="Tice H."/>
            <person name="Bruce D."/>
            <person name="Goodwin L."/>
            <person name="Pitluck S."/>
            <person name="Kyrpides N."/>
            <person name="Mavromatis K."/>
            <person name="Ivanova N."/>
            <person name="Mikhailova N."/>
            <person name="Chertkov O."/>
            <person name="Brettin T."/>
            <person name="Detter J.C."/>
            <person name="Han C."/>
            <person name="Larimer F."/>
            <person name="Land M."/>
            <person name="Hauser L."/>
            <person name="Markowitz V."/>
            <person name="Cheng J.-F."/>
            <person name="Hugenholtz P."/>
            <person name="Woyke T."/>
            <person name="Wu D."/>
            <person name="Pukall R."/>
            <person name="Steenblock K."/>
            <person name="Schneider S."/>
            <person name="Klenk H.-P."/>
            <person name="Eisen J.A."/>
        </authorList>
    </citation>
    <scope>NUCLEOTIDE SEQUENCE [LARGE SCALE GENOMIC DNA]</scope>
    <source>
        <strain evidence="6">DSM 14684 / CIP 108061 / JCM 11494 / NBRC 100937 / ID131577</strain>
    </source>
</reference>
<dbReference type="InterPro" id="IPR011055">
    <property type="entry name" value="Dup_hybrid_motif"/>
</dbReference>
<dbReference type="PANTHER" id="PTHR45688:SF13">
    <property type="entry name" value="ALANINE--GLYOXYLATE AMINOTRANSFERASE 2-LIKE"/>
    <property type="match status" value="1"/>
</dbReference>
<dbReference type="InterPro" id="IPR049704">
    <property type="entry name" value="Aminotrans_3_PPA_site"/>
</dbReference>
<dbReference type="SUPFAM" id="SSF56112">
    <property type="entry name" value="Protein kinase-like (PK-like)"/>
    <property type="match status" value="1"/>
</dbReference>
<dbReference type="Gene3D" id="3.90.1150.10">
    <property type="entry name" value="Aspartate Aminotransferase, domain 1"/>
    <property type="match status" value="1"/>
</dbReference>
<dbReference type="Proteomes" id="UP000008229">
    <property type="component" value="Chromosome"/>
</dbReference>
<dbReference type="EMBL" id="CP001854">
    <property type="protein sequence ID" value="ADB50671.1"/>
    <property type="molecule type" value="Genomic_DNA"/>
</dbReference>
<dbReference type="SUPFAM" id="SSF53383">
    <property type="entry name" value="PLP-dependent transferases"/>
    <property type="match status" value="1"/>
</dbReference>
<dbReference type="Gene3D" id="3.90.1200.10">
    <property type="match status" value="1"/>
</dbReference>
<protein>
    <submittedName>
        <fullName evidence="5">Aminotransferase class-III</fullName>
    </submittedName>
</protein>
<dbReference type="Pfam" id="PF01551">
    <property type="entry name" value="Peptidase_M23"/>
    <property type="match status" value="1"/>
</dbReference>
<dbReference type="GO" id="GO:0008483">
    <property type="term" value="F:transaminase activity"/>
    <property type="evidence" value="ECO:0007669"/>
    <property type="project" value="UniProtKB-KW"/>
</dbReference>
<feature type="domain" description="Aminoglycoside phosphotransferase" evidence="4">
    <location>
        <begin position="29"/>
        <end position="250"/>
    </location>
</feature>
<dbReference type="InterPro" id="IPR011009">
    <property type="entry name" value="Kinase-like_dom_sf"/>
</dbReference>
<dbReference type="InterPro" id="IPR002575">
    <property type="entry name" value="Aminoglycoside_PTrfase"/>
</dbReference>